<evidence type="ECO:0000313" key="1">
    <source>
        <dbReference type="EMBL" id="PYI14637.1"/>
    </source>
</evidence>
<organism evidence="1 2">
    <name type="scientific">Aspergillus violaceofuscus (strain CBS 115571)</name>
    <dbReference type="NCBI Taxonomy" id="1450538"/>
    <lineage>
        <taxon>Eukaryota</taxon>
        <taxon>Fungi</taxon>
        <taxon>Dikarya</taxon>
        <taxon>Ascomycota</taxon>
        <taxon>Pezizomycotina</taxon>
        <taxon>Eurotiomycetes</taxon>
        <taxon>Eurotiomycetidae</taxon>
        <taxon>Eurotiales</taxon>
        <taxon>Aspergillaceae</taxon>
        <taxon>Aspergillus</taxon>
    </lineage>
</organism>
<dbReference type="OMA" id="CLAPVDR"/>
<evidence type="ECO:0000313" key="2">
    <source>
        <dbReference type="Proteomes" id="UP000249829"/>
    </source>
</evidence>
<keyword evidence="2" id="KW-1185">Reference proteome</keyword>
<dbReference type="EMBL" id="KZ825206">
    <property type="protein sequence ID" value="PYI14637.1"/>
    <property type="molecule type" value="Genomic_DNA"/>
</dbReference>
<name>A0A2V5HRU8_ASPV1</name>
<reference evidence="1 2" key="1">
    <citation type="submission" date="2018-02" db="EMBL/GenBank/DDBJ databases">
        <title>The genomes of Aspergillus section Nigri reveals drivers in fungal speciation.</title>
        <authorList>
            <consortium name="DOE Joint Genome Institute"/>
            <person name="Vesth T.C."/>
            <person name="Nybo J."/>
            <person name="Theobald S."/>
            <person name="Brandl J."/>
            <person name="Frisvad J.C."/>
            <person name="Nielsen K.F."/>
            <person name="Lyhne E.K."/>
            <person name="Kogle M.E."/>
            <person name="Kuo A."/>
            <person name="Riley R."/>
            <person name="Clum A."/>
            <person name="Nolan M."/>
            <person name="Lipzen A."/>
            <person name="Salamov A."/>
            <person name="Henrissat B."/>
            <person name="Wiebenga A."/>
            <person name="De vries R.P."/>
            <person name="Grigoriev I.V."/>
            <person name="Mortensen U.H."/>
            <person name="Andersen M.R."/>
            <person name="Baker S.E."/>
        </authorList>
    </citation>
    <scope>NUCLEOTIDE SEQUENCE [LARGE SCALE GENOMIC DNA]</scope>
    <source>
        <strain evidence="1 2">CBS 115571</strain>
    </source>
</reference>
<protein>
    <submittedName>
        <fullName evidence="1">Uncharacterized protein</fullName>
    </submittedName>
</protein>
<dbReference type="STRING" id="1450538.A0A2V5HRU8"/>
<dbReference type="AlphaFoldDB" id="A0A2V5HRU8"/>
<dbReference type="Proteomes" id="UP000249829">
    <property type="component" value="Unassembled WGS sequence"/>
</dbReference>
<proteinExistence type="predicted"/>
<gene>
    <name evidence="1" type="ORF">BO99DRAFT_394247</name>
</gene>
<sequence length="365" mass="41622">MTKITLSPEEIWSGGIPTTVRLHPDVDLDDDDLLEEIKGWCLFVEESRAQIPDLDKDVTYRRALIQKWASGDQSFRDSYHQRAPLPATDVWDTLRPSQPFICLVDQPYTPENYVRITKLLILLYIHLGRDCGHPFSHHGVWYPTSQLPGSLLDPATSASAISPEDRALPSWSPPTWGMIALTRAGTVVFPNLSCQAFYILDDQSCQDGCLLLLRFAPNGQVAHQARMLPWNLGPLTSFRYSLWHFGEVRGHVTPDISHTYTHPRWNRPIDMQFPLLGIMASLAGRADLEQFNDASQEEWAEEFERYVPGFLACERQDREREYSWGRLAEIAGDGPLTQYNHLRHVRKLAALQGRCPPWPAGPRRL</sequence>
<accession>A0A2V5HRU8</accession>